<keyword evidence="1 6" id="KW-0479">Metal-binding</keyword>
<keyword evidence="3 6" id="KW-0067">ATP-binding</keyword>
<dbReference type="GO" id="GO:0005524">
    <property type="term" value="F:ATP binding"/>
    <property type="evidence" value="ECO:0007669"/>
    <property type="project" value="UniProtKB-UniRule"/>
</dbReference>
<comment type="similarity">
    <text evidence="6">Belongs to the Mrp/NBP35 ATP-binding proteins family.</text>
</comment>
<keyword evidence="4 6" id="KW-0408">Iron</keyword>
<evidence type="ECO:0000256" key="6">
    <source>
        <dbReference type="HAMAP-Rule" id="MF_02040"/>
    </source>
</evidence>
<evidence type="ECO:0000313" key="8">
    <source>
        <dbReference type="Proteomes" id="UP000069205"/>
    </source>
</evidence>
<comment type="subunit">
    <text evidence="6">Homodimer.</text>
</comment>
<feature type="binding site" evidence="6">
    <location>
        <begin position="51"/>
        <end position="58"/>
    </location>
    <ligand>
        <name>ATP</name>
        <dbReference type="ChEBI" id="CHEBI:30616"/>
    </ligand>
</feature>
<evidence type="ECO:0000256" key="1">
    <source>
        <dbReference type="ARBA" id="ARBA00022723"/>
    </source>
</evidence>
<dbReference type="GO" id="GO:0016226">
    <property type="term" value="P:iron-sulfur cluster assembly"/>
    <property type="evidence" value="ECO:0007669"/>
    <property type="project" value="InterPro"/>
</dbReference>
<reference evidence="7 8" key="1">
    <citation type="journal article" date="2015" name="Proc. Natl. Acad. Sci. U.S.A.">
        <title>Expanded metabolic versatility of ubiquitous nitrite-oxidizing bacteria from the genus Nitrospira.</title>
        <authorList>
            <person name="Koch H."/>
            <person name="Lucker S."/>
            <person name="Albertsen M."/>
            <person name="Kitzinger K."/>
            <person name="Herbold C."/>
            <person name="Spieck E."/>
            <person name="Nielsen P.H."/>
            <person name="Wagner M."/>
            <person name="Daims H."/>
        </authorList>
    </citation>
    <scope>NUCLEOTIDE SEQUENCE [LARGE SCALE GENOMIC DNA]</scope>
    <source>
        <strain evidence="7 8">NSP M-1</strain>
    </source>
</reference>
<evidence type="ECO:0000256" key="4">
    <source>
        <dbReference type="ARBA" id="ARBA00023004"/>
    </source>
</evidence>
<dbReference type="Pfam" id="PF10609">
    <property type="entry name" value="ParA"/>
    <property type="match status" value="1"/>
</dbReference>
<dbReference type="InterPro" id="IPR019591">
    <property type="entry name" value="Mrp/NBP35_ATP-bd"/>
</dbReference>
<keyword evidence="5 6" id="KW-0411">Iron-sulfur</keyword>
<evidence type="ECO:0000313" key="7">
    <source>
        <dbReference type="EMBL" id="ALA56777.1"/>
    </source>
</evidence>
<dbReference type="GO" id="GO:0016887">
    <property type="term" value="F:ATP hydrolysis activity"/>
    <property type="evidence" value="ECO:0007669"/>
    <property type="project" value="UniProtKB-UniRule"/>
</dbReference>
<dbReference type="STRING" id="42253.NITMOv2_0339"/>
<dbReference type="Gene3D" id="3.40.50.300">
    <property type="entry name" value="P-loop containing nucleotide triphosphate hydrolases"/>
    <property type="match status" value="1"/>
</dbReference>
<dbReference type="AlphaFoldDB" id="A0A0K2G844"/>
<dbReference type="PANTHER" id="PTHR23264">
    <property type="entry name" value="NUCLEOTIDE-BINDING PROTEIN NBP35 YEAST -RELATED"/>
    <property type="match status" value="1"/>
</dbReference>
<dbReference type="CDD" id="cd02037">
    <property type="entry name" value="Mrp_NBP35"/>
    <property type="match status" value="1"/>
</dbReference>
<keyword evidence="6" id="KW-0378">Hydrolase</keyword>
<gene>
    <name evidence="7" type="ORF">NITMOv2_0339</name>
</gene>
<dbReference type="GO" id="GO:0046872">
    <property type="term" value="F:metal ion binding"/>
    <property type="evidence" value="ECO:0007669"/>
    <property type="project" value="UniProtKB-KW"/>
</dbReference>
<name>A0A0K2G844_NITMO</name>
<dbReference type="OrthoDB" id="9776460at2"/>
<dbReference type="EMBL" id="CP011801">
    <property type="protein sequence ID" value="ALA56777.1"/>
    <property type="molecule type" value="Genomic_DNA"/>
</dbReference>
<dbReference type="GO" id="GO:0051536">
    <property type="term" value="F:iron-sulfur cluster binding"/>
    <property type="evidence" value="ECO:0007669"/>
    <property type="project" value="UniProtKB-UniRule"/>
</dbReference>
<sequence length="308" mass="33490">MDMAPEKDLKTILGKLQYSDDAKVIQQITEQTKQVHARMAGIKHKLVVMSGKGGVGKSMTTVNLALAFARQGSQVGLLDVDLNGPCVPRMLGLHGHQLTMTPQGAVPPTGPLGVKVASMDFFLDDASPVRWKGPMDVSPVWLGLMEMNVIREFLADVAWGELDYLLADLPPGAAADKPPVIAGFIPDLAGAIVVTTPSEVASDVVQKSVTYARDMGIKVLGIVENMSEYRCPSCGELNELFEGNTEAMCEVLDLPLLGRIPFDRKLARTFDKGAPLLDESYPTIQRYQEIAGRIRTLLDYKKVLAEKL</sequence>
<dbReference type="GO" id="GO:0140663">
    <property type="term" value="F:ATP-dependent FeS chaperone activity"/>
    <property type="evidence" value="ECO:0007669"/>
    <property type="project" value="InterPro"/>
</dbReference>
<proteinExistence type="inferred from homology"/>
<organism evidence="7 8">
    <name type="scientific">Nitrospira moscoviensis</name>
    <dbReference type="NCBI Taxonomy" id="42253"/>
    <lineage>
        <taxon>Bacteria</taxon>
        <taxon>Pseudomonadati</taxon>
        <taxon>Nitrospirota</taxon>
        <taxon>Nitrospiria</taxon>
        <taxon>Nitrospirales</taxon>
        <taxon>Nitrospiraceae</taxon>
        <taxon>Nitrospira</taxon>
    </lineage>
</organism>
<dbReference type="GO" id="GO:0005829">
    <property type="term" value="C:cytosol"/>
    <property type="evidence" value="ECO:0007669"/>
    <property type="project" value="TreeGrafter"/>
</dbReference>
<evidence type="ECO:0000256" key="2">
    <source>
        <dbReference type="ARBA" id="ARBA00022741"/>
    </source>
</evidence>
<evidence type="ECO:0000256" key="5">
    <source>
        <dbReference type="ARBA" id="ARBA00023014"/>
    </source>
</evidence>
<dbReference type="SUPFAM" id="SSF52540">
    <property type="entry name" value="P-loop containing nucleoside triphosphate hydrolases"/>
    <property type="match status" value="1"/>
</dbReference>
<dbReference type="PANTHER" id="PTHR23264:SF19">
    <property type="entry name" value="CYTOSOLIC FE-S CLUSTER ASSEMBLY FACTOR NUBP2"/>
    <property type="match status" value="1"/>
</dbReference>
<dbReference type="HAMAP" id="MF_02040">
    <property type="entry name" value="Mrp_NBP35"/>
    <property type="match status" value="1"/>
</dbReference>
<dbReference type="InterPro" id="IPR027417">
    <property type="entry name" value="P-loop_NTPase"/>
</dbReference>
<comment type="function">
    <text evidence="6">Binds and transfers iron-sulfur (Fe-S) clusters to target apoproteins. Can hydrolyze ATP.</text>
</comment>
<keyword evidence="8" id="KW-1185">Reference proteome</keyword>
<dbReference type="KEGG" id="nmv:NITMOv2_0339"/>
<dbReference type="InterPro" id="IPR033756">
    <property type="entry name" value="YlxH/NBP35"/>
</dbReference>
<keyword evidence="2 6" id="KW-0547">Nucleotide-binding</keyword>
<dbReference type="Proteomes" id="UP000069205">
    <property type="component" value="Chromosome"/>
</dbReference>
<accession>A0A0K2G844</accession>
<evidence type="ECO:0000256" key="3">
    <source>
        <dbReference type="ARBA" id="ARBA00022840"/>
    </source>
</evidence>
<protein>
    <recommendedName>
        <fullName evidence="6">Iron-sulfur cluster carrier protein</fullName>
    </recommendedName>
</protein>
<dbReference type="PATRIC" id="fig|42253.5.peg.327"/>